<name>A0A4Z1T7Q8_GIAMU</name>
<comment type="caution">
    <text evidence="1">The sequence shown here is derived from an EMBL/GenBank/DDBJ whole genome shotgun (WGS) entry which is preliminary data.</text>
</comment>
<sequence>MPPPLNLVLEALDKAIALVDSSCEYAEAFARDLTKPPAEVMRELEMEAKRLVENGRQFTELYINLTTEVQKLDASHDPGASVAHLALQTVASFVLCIDIAIPDLYAKPLVPEMLDSTPLRKVRRLVSSKIK</sequence>
<accession>A0A4Z1T7Q8</accession>
<reference evidence="1 2" key="1">
    <citation type="submission" date="2019-05" db="EMBL/GenBank/DDBJ databases">
        <title>The compact genome of Giardia muris reveals important steps in the evolution of intestinal protozoan parasites.</title>
        <authorList>
            <person name="Xu F."/>
            <person name="Jimenez-Gonzalez A."/>
            <person name="Einarsson E."/>
            <person name="Astvaldsson A."/>
            <person name="Peirasmaki D."/>
            <person name="Eckmann L."/>
            <person name="Andersson J.O."/>
            <person name="Svard S.G."/>
            <person name="Jerlstrom-Hultqvist J."/>
        </authorList>
    </citation>
    <scope>NUCLEOTIDE SEQUENCE [LARGE SCALE GENOMIC DNA]</scope>
    <source>
        <strain evidence="1 2">Roberts-Thomson</strain>
    </source>
</reference>
<evidence type="ECO:0000313" key="1">
    <source>
        <dbReference type="EMBL" id="TNJ28609.1"/>
    </source>
</evidence>
<organism evidence="1 2">
    <name type="scientific">Giardia muris</name>
    <dbReference type="NCBI Taxonomy" id="5742"/>
    <lineage>
        <taxon>Eukaryota</taxon>
        <taxon>Metamonada</taxon>
        <taxon>Diplomonadida</taxon>
        <taxon>Hexamitidae</taxon>
        <taxon>Giardiinae</taxon>
        <taxon>Giardia</taxon>
    </lineage>
</organism>
<keyword evidence="2" id="KW-1185">Reference proteome</keyword>
<dbReference type="EMBL" id="VDLU01000002">
    <property type="protein sequence ID" value="TNJ28609.1"/>
    <property type="molecule type" value="Genomic_DNA"/>
</dbReference>
<gene>
    <name evidence="1" type="ORF">GMRT_10871</name>
</gene>
<dbReference type="VEuPathDB" id="GiardiaDB:GMRT_10871"/>
<proteinExistence type="predicted"/>
<dbReference type="Proteomes" id="UP000315496">
    <property type="component" value="Chromosome 2"/>
</dbReference>
<dbReference type="OrthoDB" id="10302643at2759"/>
<protein>
    <submittedName>
        <fullName evidence="1">Uncharacterized protein</fullName>
    </submittedName>
</protein>
<dbReference type="AlphaFoldDB" id="A0A4Z1T7Q8"/>
<evidence type="ECO:0000313" key="2">
    <source>
        <dbReference type="Proteomes" id="UP000315496"/>
    </source>
</evidence>